<keyword evidence="6 8" id="KW-1133">Transmembrane helix</keyword>
<evidence type="ECO:0000256" key="7">
    <source>
        <dbReference type="ARBA" id="ARBA00023136"/>
    </source>
</evidence>
<organism evidence="9 10">
    <name type="scientific">Acinetobacter gandensis</name>
    <dbReference type="NCBI Taxonomy" id="1443941"/>
    <lineage>
        <taxon>Bacteria</taxon>
        <taxon>Pseudomonadati</taxon>
        <taxon>Pseudomonadota</taxon>
        <taxon>Gammaproteobacteria</taxon>
        <taxon>Moraxellales</taxon>
        <taxon>Moraxellaceae</taxon>
        <taxon>Acinetobacter</taxon>
    </lineage>
</organism>
<protein>
    <submittedName>
        <fullName evidence="9">Branched-chain amino acid ABC transporter permease</fullName>
    </submittedName>
</protein>
<keyword evidence="10" id="KW-1185">Reference proteome</keyword>
<evidence type="ECO:0000313" key="10">
    <source>
        <dbReference type="Proteomes" id="UP000185753"/>
    </source>
</evidence>
<comment type="subcellular location">
    <subcellularLocation>
        <location evidence="1">Cell membrane</location>
        <topology evidence="1">Multi-pass membrane protein</topology>
    </subcellularLocation>
</comment>
<dbReference type="GO" id="GO:0005886">
    <property type="term" value="C:plasma membrane"/>
    <property type="evidence" value="ECO:0007669"/>
    <property type="project" value="UniProtKB-SubCell"/>
</dbReference>
<sequence>MKYDTNQLTPNRAPLGFWKGALDMLPLSFAVIPWGILAGSVAINTGLSVMQALGMSVLVFAGAAQLVSLSMLSAGASILSIVLTIFFLTSQHFIYALQLRHHALKLPFFKRVLLGFFLTDELYATAVLREPDYSYRYLIGAGFSFYISWVAFSAVGIYLARIVPDLSVLHLEFSIVVIFIVMAILVMRDHLAIIGMTISALLAVFFSWLNFDAAILAAGMIGMAITAMLDIMRSKS</sequence>
<keyword evidence="5 8" id="KW-0812">Transmembrane</keyword>
<evidence type="ECO:0000256" key="5">
    <source>
        <dbReference type="ARBA" id="ARBA00022692"/>
    </source>
</evidence>
<reference evidence="10" key="1">
    <citation type="submission" date="2016-06" db="EMBL/GenBank/DDBJ databases">
        <authorList>
            <person name="Radolfova-Krizova L."/>
            <person name="Nemec A."/>
        </authorList>
    </citation>
    <scope>NUCLEOTIDE SEQUENCE [LARGE SCALE GENOMIC DNA]</scope>
    <source>
        <strain evidence="10">ANC 4275</strain>
    </source>
</reference>
<comment type="caution">
    <text evidence="9">The sequence shown here is derived from an EMBL/GenBank/DDBJ whole genome shotgun (WGS) entry which is preliminary data.</text>
</comment>
<dbReference type="PANTHER" id="PTHR34979:SF1">
    <property type="entry name" value="INNER MEMBRANE PROTEIN YGAZ"/>
    <property type="match status" value="1"/>
</dbReference>
<keyword evidence="4" id="KW-1003">Cell membrane</keyword>
<feature type="transmembrane region" description="Helical" evidence="8">
    <location>
        <begin position="49"/>
        <end position="69"/>
    </location>
</feature>
<comment type="similarity">
    <text evidence="2">Belongs to the AzlC family.</text>
</comment>
<name>A0A1A7RBM0_9GAMM</name>
<keyword evidence="7 8" id="KW-0472">Membrane</keyword>
<evidence type="ECO:0000313" key="9">
    <source>
        <dbReference type="EMBL" id="OBX28097.1"/>
    </source>
</evidence>
<proteinExistence type="inferred from homology"/>
<feature type="transmembrane region" description="Helical" evidence="8">
    <location>
        <begin position="135"/>
        <end position="160"/>
    </location>
</feature>
<feature type="transmembrane region" description="Helical" evidence="8">
    <location>
        <begin position="21"/>
        <end position="43"/>
    </location>
</feature>
<dbReference type="OrthoDB" id="3177005at2"/>
<feature type="transmembrane region" description="Helical" evidence="8">
    <location>
        <begin position="166"/>
        <end position="186"/>
    </location>
</feature>
<evidence type="ECO:0000256" key="8">
    <source>
        <dbReference type="SAM" id="Phobius"/>
    </source>
</evidence>
<evidence type="ECO:0000256" key="6">
    <source>
        <dbReference type="ARBA" id="ARBA00022989"/>
    </source>
</evidence>
<feature type="transmembrane region" description="Helical" evidence="8">
    <location>
        <begin position="76"/>
        <end position="96"/>
    </location>
</feature>
<dbReference type="PANTHER" id="PTHR34979">
    <property type="entry name" value="INNER MEMBRANE PROTEIN YGAZ"/>
    <property type="match status" value="1"/>
</dbReference>
<dbReference type="GO" id="GO:1903785">
    <property type="term" value="P:L-valine transmembrane transport"/>
    <property type="evidence" value="ECO:0007669"/>
    <property type="project" value="TreeGrafter"/>
</dbReference>
<dbReference type="EMBL" id="LZDS01000026">
    <property type="protein sequence ID" value="OBX28097.1"/>
    <property type="molecule type" value="Genomic_DNA"/>
</dbReference>
<evidence type="ECO:0000256" key="3">
    <source>
        <dbReference type="ARBA" id="ARBA00022448"/>
    </source>
</evidence>
<dbReference type="STRING" id="1443941.A9J31_05895"/>
<dbReference type="Pfam" id="PF03591">
    <property type="entry name" value="AzlC"/>
    <property type="match status" value="1"/>
</dbReference>
<gene>
    <name evidence="9" type="ORF">A9J31_05895</name>
</gene>
<accession>A0A1A7RBM0</accession>
<evidence type="ECO:0000256" key="4">
    <source>
        <dbReference type="ARBA" id="ARBA00022475"/>
    </source>
</evidence>
<evidence type="ECO:0000256" key="2">
    <source>
        <dbReference type="ARBA" id="ARBA00010735"/>
    </source>
</evidence>
<evidence type="ECO:0000256" key="1">
    <source>
        <dbReference type="ARBA" id="ARBA00004651"/>
    </source>
</evidence>
<keyword evidence="3" id="KW-0813">Transport</keyword>
<dbReference type="InterPro" id="IPR011606">
    <property type="entry name" value="Brnchd-chn_aa_trnsp_permease"/>
</dbReference>
<dbReference type="AlphaFoldDB" id="A0A1A7RBM0"/>
<dbReference type="Proteomes" id="UP000185753">
    <property type="component" value="Unassembled WGS sequence"/>
</dbReference>